<organism evidence="2 3">
    <name type="scientific">Vitis vinifera</name>
    <name type="common">Grape</name>
    <dbReference type="NCBI Taxonomy" id="29760"/>
    <lineage>
        <taxon>Eukaryota</taxon>
        <taxon>Viridiplantae</taxon>
        <taxon>Streptophyta</taxon>
        <taxon>Embryophyta</taxon>
        <taxon>Tracheophyta</taxon>
        <taxon>Spermatophyta</taxon>
        <taxon>Magnoliopsida</taxon>
        <taxon>eudicotyledons</taxon>
        <taxon>Gunneridae</taxon>
        <taxon>Pentapetalae</taxon>
        <taxon>rosids</taxon>
        <taxon>Vitales</taxon>
        <taxon>Vitaceae</taxon>
        <taxon>Viteae</taxon>
        <taxon>Vitis</taxon>
    </lineage>
</organism>
<dbReference type="Proteomes" id="UP000288805">
    <property type="component" value="Unassembled WGS sequence"/>
</dbReference>
<dbReference type="InterPro" id="IPR043502">
    <property type="entry name" value="DNA/RNA_pol_sf"/>
</dbReference>
<feature type="domain" description="Reverse transcriptase/retrotransposon-derived protein RNase H-like" evidence="1">
    <location>
        <begin position="15"/>
        <end position="63"/>
    </location>
</feature>
<evidence type="ECO:0000259" key="1">
    <source>
        <dbReference type="Pfam" id="PF17919"/>
    </source>
</evidence>
<dbReference type="PANTHER" id="PTHR48475">
    <property type="entry name" value="RIBONUCLEASE H"/>
    <property type="match status" value="1"/>
</dbReference>
<protein>
    <recommendedName>
        <fullName evidence="1">Reverse transcriptase/retrotransposon-derived protein RNase H-like domain-containing protein</fullName>
    </recommendedName>
</protein>
<gene>
    <name evidence="2" type="ORF">CK203_096070</name>
</gene>
<dbReference type="AlphaFoldDB" id="A0A438CGR5"/>
<dbReference type="InterPro" id="IPR041577">
    <property type="entry name" value="RT_RNaseH_2"/>
</dbReference>
<dbReference type="InterPro" id="IPR036397">
    <property type="entry name" value="RNaseH_sf"/>
</dbReference>
<name>A0A438CGR5_VITVI</name>
<evidence type="ECO:0000313" key="2">
    <source>
        <dbReference type="EMBL" id="RVW22407.1"/>
    </source>
</evidence>
<dbReference type="Gene3D" id="3.30.420.10">
    <property type="entry name" value="Ribonuclease H-like superfamily/Ribonuclease H"/>
    <property type="match status" value="1"/>
</dbReference>
<reference evidence="2 3" key="1">
    <citation type="journal article" date="2018" name="PLoS Genet.">
        <title>Population sequencing reveals clonal diversity and ancestral inbreeding in the grapevine cultivar Chardonnay.</title>
        <authorList>
            <person name="Roach M.J."/>
            <person name="Johnson D.L."/>
            <person name="Bohlmann J."/>
            <person name="van Vuuren H.J."/>
            <person name="Jones S.J."/>
            <person name="Pretorius I.S."/>
            <person name="Schmidt S.A."/>
            <person name="Borneman A.R."/>
        </authorList>
    </citation>
    <scope>NUCLEOTIDE SEQUENCE [LARGE SCALE GENOMIC DNA]</scope>
    <source>
        <strain evidence="3">cv. Chardonnay</strain>
        <tissue evidence="2">Leaf</tissue>
    </source>
</reference>
<dbReference type="Pfam" id="PF17919">
    <property type="entry name" value="RT_RNaseH_2"/>
    <property type="match status" value="1"/>
</dbReference>
<dbReference type="PANTHER" id="PTHR48475:SF1">
    <property type="entry name" value="RNASE H TYPE-1 DOMAIN-CONTAINING PROTEIN"/>
    <property type="match status" value="1"/>
</dbReference>
<dbReference type="GO" id="GO:0003676">
    <property type="term" value="F:nucleic acid binding"/>
    <property type="evidence" value="ECO:0007669"/>
    <property type="project" value="InterPro"/>
</dbReference>
<evidence type="ECO:0000313" key="3">
    <source>
        <dbReference type="Proteomes" id="UP000288805"/>
    </source>
</evidence>
<dbReference type="SUPFAM" id="SSF56672">
    <property type="entry name" value="DNA/RNA polymerases"/>
    <property type="match status" value="1"/>
</dbReference>
<sequence length="147" mass="16643">MPAPRTQIEIRGSWCQHAFERIREFLLSPPVLVPSTPGRPLLLYLSVSNVALGCMLAQLDDSEVYQRKHGCRALSLTTSFGCQPFWIWIGVLLIFPHGDHIPRFVRLAFSDRHPATNNIVEYEACILGLETTLELGSDRWKCLLTPI</sequence>
<proteinExistence type="predicted"/>
<accession>A0A438CGR5</accession>
<comment type="caution">
    <text evidence="2">The sequence shown here is derived from an EMBL/GenBank/DDBJ whole genome shotgun (WGS) entry which is preliminary data.</text>
</comment>
<dbReference type="EMBL" id="QGNW01002236">
    <property type="protein sequence ID" value="RVW22407.1"/>
    <property type="molecule type" value="Genomic_DNA"/>
</dbReference>